<reference evidence="5" key="1">
    <citation type="submission" date="2006-03" db="EMBL/GenBank/DDBJ databases">
        <title>Complete sequence of Rhodopseudomonas palustris BisB18.</title>
        <authorList>
            <consortium name="US DOE Joint Genome Institute"/>
            <person name="Copeland A."/>
            <person name="Lucas S."/>
            <person name="Lapidus A."/>
            <person name="Barry K."/>
            <person name="Detter J.C."/>
            <person name="Glavina del Rio T."/>
            <person name="Hammon N."/>
            <person name="Israni S."/>
            <person name="Dalin E."/>
            <person name="Tice H."/>
            <person name="Pitluck S."/>
            <person name="Chain P."/>
            <person name="Malfatti S."/>
            <person name="Shin M."/>
            <person name="Vergez L."/>
            <person name="Schmutz J."/>
            <person name="Larimer F."/>
            <person name="Land M."/>
            <person name="Hauser L."/>
            <person name="Pelletier D.A."/>
            <person name="Kyrpides N."/>
            <person name="Anderson I."/>
            <person name="Oda Y."/>
            <person name="Harwood C.S."/>
            <person name="Richardson P."/>
        </authorList>
    </citation>
    <scope>NUCLEOTIDE SEQUENCE [LARGE SCALE GENOMIC DNA]</scope>
    <source>
        <strain evidence="5">BisB18</strain>
    </source>
</reference>
<evidence type="ECO:0000256" key="1">
    <source>
        <dbReference type="ARBA" id="ARBA00004141"/>
    </source>
</evidence>
<evidence type="ECO:0000256" key="4">
    <source>
        <dbReference type="ARBA" id="ARBA00023136"/>
    </source>
</evidence>
<dbReference type="GO" id="GO:0016020">
    <property type="term" value="C:membrane"/>
    <property type="evidence" value="ECO:0007669"/>
    <property type="project" value="UniProtKB-SubCell"/>
</dbReference>
<keyword evidence="4" id="KW-0472">Membrane</keyword>
<comment type="subcellular location">
    <subcellularLocation>
        <location evidence="1">Membrane</location>
        <topology evidence="1">Multi-pass membrane protein</topology>
    </subcellularLocation>
</comment>
<dbReference type="HOGENOM" id="CLU_2002129_0_0_5"/>
<dbReference type="KEGG" id="rpc:RPC_4486"/>
<sequence length="124" mass="13569">MVIQSPNRAYHGEIGREATAAHLMYDAWGASDPKRRIALAKKALGLSPLCADAYVLLAQETASNLDQAIELYRQGVEAGEMALGKAAFRDDVGHFWGLLETRPYMRARHGLAQTSGRKACVTRP</sequence>
<dbReference type="Pfam" id="PF04184">
    <property type="entry name" value="ST7"/>
    <property type="match status" value="1"/>
</dbReference>
<evidence type="ECO:0000256" key="3">
    <source>
        <dbReference type="ARBA" id="ARBA00022989"/>
    </source>
</evidence>
<dbReference type="InterPro" id="IPR007311">
    <property type="entry name" value="ST7"/>
</dbReference>
<organism evidence="5">
    <name type="scientific">Rhodopseudomonas palustris (strain BisB18)</name>
    <dbReference type="NCBI Taxonomy" id="316056"/>
    <lineage>
        <taxon>Bacteria</taxon>
        <taxon>Pseudomonadati</taxon>
        <taxon>Pseudomonadota</taxon>
        <taxon>Alphaproteobacteria</taxon>
        <taxon>Hyphomicrobiales</taxon>
        <taxon>Nitrobacteraceae</taxon>
        <taxon>Rhodopseudomonas</taxon>
    </lineage>
</organism>
<evidence type="ECO:0000313" key="5">
    <source>
        <dbReference type="EMBL" id="ABD90009.1"/>
    </source>
</evidence>
<dbReference type="STRING" id="316056.RPC_4486"/>
<protein>
    <submittedName>
        <fullName evidence="5">Uncharacterized protein</fullName>
    </submittedName>
</protein>
<dbReference type="eggNOG" id="COG0457">
    <property type="taxonomic scope" value="Bacteria"/>
</dbReference>
<accession>Q20XX7</accession>
<evidence type="ECO:0000256" key="2">
    <source>
        <dbReference type="ARBA" id="ARBA00022692"/>
    </source>
</evidence>
<proteinExistence type="predicted"/>
<keyword evidence="2" id="KW-0812">Transmembrane</keyword>
<dbReference type="AlphaFoldDB" id="Q20XX7"/>
<dbReference type="EMBL" id="CP000301">
    <property type="protein sequence ID" value="ABD90009.1"/>
    <property type="molecule type" value="Genomic_DNA"/>
</dbReference>
<gene>
    <name evidence="5" type="ordered locus">RPC_4486</name>
</gene>
<name>Q20XX7_RHOPB</name>
<keyword evidence="3" id="KW-1133">Transmembrane helix</keyword>